<feature type="transmembrane region" description="Helical" evidence="1">
    <location>
        <begin position="255"/>
        <end position="274"/>
    </location>
</feature>
<protein>
    <recommendedName>
        <fullName evidence="4">DMT family transporter</fullName>
    </recommendedName>
</protein>
<evidence type="ECO:0008006" key="4">
    <source>
        <dbReference type="Google" id="ProtNLM"/>
    </source>
</evidence>
<keyword evidence="1" id="KW-0812">Transmembrane</keyword>
<feature type="transmembrane region" description="Helical" evidence="1">
    <location>
        <begin position="200"/>
        <end position="218"/>
    </location>
</feature>
<dbReference type="Proteomes" id="UP000501408">
    <property type="component" value="Chromosome 1"/>
</dbReference>
<keyword evidence="3" id="KW-1185">Reference proteome</keyword>
<feature type="transmembrane region" description="Helical" evidence="1">
    <location>
        <begin position="224"/>
        <end position="243"/>
    </location>
</feature>
<keyword evidence="1" id="KW-1133">Transmembrane helix</keyword>
<proteinExistence type="predicted"/>
<keyword evidence="1" id="KW-0472">Membrane</keyword>
<feature type="transmembrane region" description="Helical" evidence="1">
    <location>
        <begin position="280"/>
        <end position="300"/>
    </location>
</feature>
<organism evidence="2 3">
    <name type="scientific">Salinivibrio costicola</name>
    <name type="common">Vibrio costicola</name>
    <dbReference type="NCBI Taxonomy" id="51367"/>
    <lineage>
        <taxon>Bacteria</taxon>
        <taxon>Pseudomonadati</taxon>
        <taxon>Pseudomonadota</taxon>
        <taxon>Gammaproteobacteria</taxon>
        <taxon>Vibrionales</taxon>
        <taxon>Vibrionaceae</taxon>
        <taxon>Salinivibrio</taxon>
    </lineage>
</organism>
<dbReference type="EMBL" id="CP050266">
    <property type="protein sequence ID" value="QIR06182.1"/>
    <property type="molecule type" value="Genomic_DNA"/>
</dbReference>
<dbReference type="RefSeq" id="WP_167314419.1">
    <property type="nucleotide sequence ID" value="NZ_CP050266.1"/>
</dbReference>
<reference evidence="2 3" key="1">
    <citation type="submission" date="2020-03" db="EMBL/GenBank/DDBJ databases">
        <title>Genome mining reveals the biosynthetic pathways of PHA and ectoines of the halophilic strain Salinivibrio costicola M318 isolated from fermented shrimp paste.</title>
        <authorList>
            <person name="Doan T.V."/>
            <person name="Tran L.T."/>
            <person name="Trieu T.A."/>
            <person name="Nguyen Q.V."/>
            <person name="Quach T.N."/>
            <person name="Phi T.Q."/>
            <person name="Kumar S."/>
        </authorList>
    </citation>
    <scope>NUCLEOTIDE SEQUENCE [LARGE SCALE GENOMIC DNA]</scope>
    <source>
        <strain evidence="2 3">M318</strain>
    </source>
</reference>
<evidence type="ECO:0000313" key="3">
    <source>
        <dbReference type="Proteomes" id="UP000501408"/>
    </source>
</evidence>
<accession>A0ABX6K4T4</accession>
<sequence>MGMIKQMSLSLLVLMVITANGYLVQWGMAGGLDSASFAALWLAGGAIMAWLTARYLSSNKAGVCVNATYMYPAPPKRAASRLPDSLFSQPTDVWRMAASLLLAATSALFACRYLDLGTLALMVMAGVQGVHGLMVTAERKGLHWGGMMLLFAGVGYLFAPGMYAPSGLGLGLALVAGLAWRDYWQTLSEHTEAYPKQLCISFRLSVLLAIALLIFALPGLTVTISGAVVAMIAGALTVLGIIYPWQWLSTQVSLLWKHTLSVLAVLALVGVVWLDDGQMMNMRLASAACVAFIGVILMGATPREQVRG</sequence>
<evidence type="ECO:0000256" key="1">
    <source>
        <dbReference type="SAM" id="Phobius"/>
    </source>
</evidence>
<evidence type="ECO:0000313" key="2">
    <source>
        <dbReference type="EMBL" id="QIR06182.1"/>
    </source>
</evidence>
<name>A0ABX6K4T4_SALCS</name>
<feature type="transmembrane region" description="Helical" evidence="1">
    <location>
        <begin position="37"/>
        <end position="56"/>
    </location>
</feature>
<feature type="transmembrane region" description="Helical" evidence="1">
    <location>
        <begin position="116"/>
        <end position="134"/>
    </location>
</feature>
<gene>
    <name evidence="2" type="ORF">HBA18_07220</name>
</gene>
<feature type="transmembrane region" description="Helical" evidence="1">
    <location>
        <begin position="164"/>
        <end position="180"/>
    </location>
</feature>